<dbReference type="InterPro" id="IPR002716">
    <property type="entry name" value="PIN_dom"/>
</dbReference>
<proteinExistence type="predicted"/>
<dbReference type="KEGG" id="ptc:phytr_10350"/>
<dbReference type="EMBL" id="CP027845">
    <property type="protein sequence ID" value="AVP87963.1"/>
    <property type="molecule type" value="Genomic_DNA"/>
</dbReference>
<dbReference type="InterPro" id="IPR029060">
    <property type="entry name" value="PIN-like_dom_sf"/>
</dbReference>
<evidence type="ECO:0000313" key="2">
    <source>
        <dbReference type="EMBL" id="AVP87963.1"/>
    </source>
</evidence>
<dbReference type="PANTHER" id="PTHR36173:SF1">
    <property type="entry name" value="RIBONUCLEASE VAPC22"/>
    <property type="match status" value="1"/>
</dbReference>
<organism evidence="2 3">
    <name type="scientific">Candidatus Phycorickettsia trachydisci</name>
    <dbReference type="NCBI Taxonomy" id="2115978"/>
    <lineage>
        <taxon>Bacteria</taxon>
        <taxon>Pseudomonadati</taxon>
        <taxon>Pseudomonadota</taxon>
        <taxon>Alphaproteobacteria</taxon>
        <taxon>Rickettsiales</taxon>
        <taxon>Rickettsiaceae</taxon>
        <taxon>Candidatus Phycorickettsia</taxon>
    </lineage>
</organism>
<dbReference type="Gene3D" id="3.40.50.1010">
    <property type="entry name" value="5'-nuclease"/>
    <property type="match status" value="1"/>
</dbReference>
<reference evidence="2 3" key="1">
    <citation type="submission" date="2018-03" db="EMBL/GenBank/DDBJ databases">
        <title>A gene transfer event suggests a long-term partnership between eustigmatophyte algae and a novel lineage of endosymbiotic bacteria.</title>
        <authorList>
            <person name="Yurchenko T."/>
            <person name="Sevcikova T."/>
            <person name="Pribyl P."/>
            <person name="El Karkouri K."/>
            <person name="Klimes V."/>
            <person name="Amaral R."/>
            <person name="Zbrankova V."/>
            <person name="Kim E."/>
            <person name="Raoult D."/>
            <person name="Santos L.M.A."/>
            <person name="Elias M."/>
        </authorList>
    </citation>
    <scope>NUCLEOTIDE SEQUENCE [LARGE SCALE GENOMIC DNA]</scope>
    <source>
        <strain evidence="2">CCALA 838</strain>
    </source>
</reference>
<dbReference type="Proteomes" id="UP000241762">
    <property type="component" value="Chromosome"/>
</dbReference>
<dbReference type="InterPro" id="IPR041705">
    <property type="entry name" value="PIN_Sll0205"/>
</dbReference>
<dbReference type="AlphaFoldDB" id="A0A2P1P9L4"/>
<protein>
    <submittedName>
        <fullName evidence="2">Toxin of toxin-antitoxin system</fullName>
    </submittedName>
</protein>
<dbReference type="Pfam" id="PF01850">
    <property type="entry name" value="PIN"/>
    <property type="match status" value="1"/>
</dbReference>
<dbReference type="InterPro" id="IPR052919">
    <property type="entry name" value="TA_system_RNase"/>
</dbReference>
<sequence length="146" mass="16386">MKNGLLKMNSNMIVLDTHVLLWSLLKPEELSEKVRGVISSAQKESKLIVCSISLWEISMLKFKKRINIYQPVKNFLAAITNVPGLIVKDISSEIASEGVLLTDEFQGDPADRIIVATTKVYGATLITRDQRILSWAEQGDIRFLRA</sequence>
<dbReference type="SUPFAM" id="SSF88723">
    <property type="entry name" value="PIN domain-like"/>
    <property type="match status" value="1"/>
</dbReference>
<keyword evidence="3" id="KW-1185">Reference proteome</keyword>
<gene>
    <name evidence="2" type="ORF">phytr_10350</name>
</gene>
<name>A0A2P1P9L4_9RICK</name>
<evidence type="ECO:0000313" key="3">
    <source>
        <dbReference type="Proteomes" id="UP000241762"/>
    </source>
</evidence>
<evidence type="ECO:0000259" key="1">
    <source>
        <dbReference type="Pfam" id="PF01850"/>
    </source>
</evidence>
<accession>A0A2P1P9L4</accession>
<feature type="domain" description="PIN" evidence="1">
    <location>
        <begin position="13"/>
        <end position="132"/>
    </location>
</feature>
<dbReference type="CDD" id="cd09872">
    <property type="entry name" value="PIN_Sll0205-like"/>
    <property type="match status" value="1"/>
</dbReference>
<dbReference type="PANTHER" id="PTHR36173">
    <property type="entry name" value="RIBONUCLEASE VAPC16-RELATED"/>
    <property type="match status" value="1"/>
</dbReference>